<organism evidence="1 2">
    <name type="scientific">Penicillium nalgiovense</name>
    <dbReference type="NCBI Taxonomy" id="60175"/>
    <lineage>
        <taxon>Eukaryota</taxon>
        <taxon>Fungi</taxon>
        <taxon>Dikarya</taxon>
        <taxon>Ascomycota</taxon>
        <taxon>Pezizomycotina</taxon>
        <taxon>Eurotiomycetes</taxon>
        <taxon>Eurotiomycetidae</taxon>
        <taxon>Eurotiales</taxon>
        <taxon>Aspergillaceae</taxon>
        <taxon>Penicillium</taxon>
    </lineage>
</organism>
<proteinExistence type="predicted"/>
<comment type="caution">
    <text evidence="1">The sequence shown here is derived from an EMBL/GenBank/DDBJ whole genome shotgun (WGS) entry which is preliminary data.</text>
</comment>
<dbReference type="EMBL" id="MOOB01000400">
    <property type="protein sequence ID" value="OQE57450.1"/>
    <property type="molecule type" value="Genomic_DNA"/>
</dbReference>
<feature type="non-terminal residue" evidence="1">
    <location>
        <position position="76"/>
    </location>
</feature>
<dbReference type="AlphaFoldDB" id="A0A1V6W3I1"/>
<feature type="non-terminal residue" evidence="1">
    <location>
        <position position="1"/>
    </location>
</feature>
<evidence type="ECO:0000313" key="2">
    <source>
        <dbReference type="Proteomes" id="UP000191691"/>
    </source>
</evidence>
<gene>
    <name evidence="1" type="ORF">PENNAL_c0400G00715</name>
</gene>
<name>A0A1V6W3I1_PENNA</name>
<accession>A0A1V6W3I1</accession>
<evidence type="ECO:0000313" key="1">
    <source>
        <dbReference type="EMBL" id="OQE57450.1"/>
    </source>
</evidence>
<sequence length="76" mass="8733">FCSPLEPPWLCLNEFVEGRRQTVHSAWKRPQDVLVRVARSFALTRFRPRPFRGASERLAQPAAPPVVFPLAAQRHL</sequence>
<keyword evidence="2" id="KW-1185">Reference proteome</keyword>
<protein>
    <submittedName>
        <fullName evidence="1">Uncharacterized protein</fullName>
    </submittedName>
</protein>
<dbReference type="Proteomes" id="UP000191691">
    <property type="component" value="Unassembled WGS sequence"/>
</dbReference>
<reference evidence="2" key="1">
    <citation type="journal article" date="2017" name="Nat. Microbiol.">
        <title>Global analysis of biosynthetic gene clusters reveals vast potential of secondary metabolite production in Penicillium species.</title>
        <authorList>
            <person name="Nielsen J.C."/>
            <person name="Grijseels S."/>
            <person name="Prigent S."/>
            <person name="Ji B."/>
            <person name="Dainat J."/>
            <person name="Nielsen K.F."/>
            <person name="Frisvad J.C."/>
            <person name="Workman M."/>
            <person name="Nielsen J."/>
        </authorList>
    </citation>
    <scope>NUCLEOTIDE SEQUENCE [LARGE SCALE GENOMIC DNA]</scope>
    <source>
        <strain evidence="2">IBT 13039</strain>
    </source>
</reference>